<comment type="caution">
    <text evidence="1">The sequence shown here is derived from an EMBL/GenBank/DDBJ whole genome shotgun (WGS) entry which is preliminary data.</text>
</comment>
<dbReference type="PANTHER" id="PTHR35751">
    <property type="match status" value="1"/>
</dbReference>
<proteinExistence type="predicted"/>
<dbReference type="EMBL" id="PNBA02000020">
    <property type="protein sequence ID" value="KAG6389712.1"/>
    <property type="molecule type" value="Genomic_DNA"/>
</dbReference>
<organism evidence="1">
    <name type="scientific">Salvia splendens</name>
    <name type="common">Scarlet sage</name>
    <dbReference type="NCBI Taxonomy" id="180675"/>
    <lineage>
        <taxon>Eukaryota</taxon>
        <taxon>Viridiplantae</taxon>
        <taxon>Streptophyta</taxon>
        <taxon>Embryophyta</taxon>
        <taxon>Tracheophyta</taxon>
        <taxon>Spermatophyta</taxon>
        <taxon>Magnoliopsida</taxon>
        <taxon>eudicotyledons</taxon>
        <taxon>Gunneridae</taxon>
        <taxon>Pentapetalae</taxon>
        <taxon>asterids</taxon>
        <taxon>lamiids</taxon>
        <taxon>Lamiales</taxon>
        <taxon>Lamiaceae</taxon>
        <taxon>Nepetoideae</taxon>
        <taxon>Mentheae</taxon>
        <taxon>Salviinae</taxon>
        <taxon>Salvia</taxon>
        <taxon>Salvia subgen. Calosphace</taxon>
        <taxon>core Calosphace</taxon>
    </lineage>
</organism>
<dbReference type="PANTHER" id="PTHR35751:SF3">
    <property type="entry name" value="OS06G0530200 PROTEIN"/>
    <property type="match status" value="1"/>
</dbReference>
<evidence type="ECO:0000313" key="2">
    <source>
        <dbReference type="Proteomes" id="UP000298416"/>
    </source>
</evidence>
<dbReference type="AlphaFoldDB" id="A0A8X8Z2F8"/>
<reference evidence="1" key="1">
    <citation type="submission" date="2018-01" db="EMBL/GenBank/DDBJ databases">
        <authorList>
            <person name="Mao J.F."/>
        </authorList>
    </citation>
    <scope>NUCLEOTIDE SEQUENCE</scope>
    <source>
        <strain evidence="1">Huo1</strain>
        <tissue evidence="1">Leaf</tissue>
    </source>
</reference>
<dbReference type="Proteomes" id="UP000298416">
    <property type="component" value="Unassembled WGS sequence"/>
</dbReference>
<reference evidence="1" key="2">
    <citation type="submission" date="2020-08" db="EMBL/GenBank/DDBJ databases">
        <title>Plant Genome Project.</title>
        <authorList>
            <person name="Zhang R.-G."/>
        </authorList>
    </citation>
    <scope>NUCLEOTIDE SEQUENCE</scope>
    <source>
        <strain evidence="1">Huo1</strain>
        <tissue evidence="1">Leaf</tissue>
    </source>
</reference>
<keyword evidence="2" id="KW-1185">Reference proteome</keyword>
<sequence>MGAGQAMKRIPRIKFPQRHPKSSGMIMELIFSEKGEKHRRIALNVPDDDGIRDYRTIQVMEMPEKFSTLKYQIVFMFVFWNPSNVLLYQMVWTVLALSATICHDEAVYFLALLMQYLKGKVHSPTGTTNQADGLSAHDLKNDDLVMKFFSRAPSAASGGKASDQPKELLFLKTRLTLSCWVAVSNVVEENIKLVK</sequence>
<name>A0A8X8Z2F8_SALSN</name>
<gene>
    <name evidence="1" type="ORF">SASPL_151185</name>
</gene>
<accession>A0A8X8Z2F8</accession>
<protein>
    <submittedName>
        <fullName evidence="1">Uncharacterized protein</fullName>
    </submittedName>
</protein>
<evidence type="ECO:0000313" key="1">
    <source>
        <dbReference type="EMBL" id="KAG6389712.1"/>
    </source>
</evidence>